<name>A0A0X3Q4K7_SCHSO</name>
<dbReference type="SUPFAM" id="SSF54928">
    <property type="entry name" value="RNA-binding domain, RBD"/>
    <property type="match status" value="1"/>
</dbReference>
<organism evidence="1">
    <name type="scientific">Schistocephalus solidus</name>
    <name type="common">Tapeworm</name>
    <dbReference type="NCBI Taxonomy" id="70667"/>
    <lineage>
        <taxon>Eukaryota</taxon>
        <taxon>Metazoa</taxon>
        <taxon>Spiralia</taxon>
        <taxon>Lophotrochozoa</taxon>
        <taxon>Platyhelminthes</taxon>
        <taxon>Cestoda</taxon>
        <taxon>Eucestoda</taxon>
        <taxon>Diphyllobothriidea</taxon>
        <taxon>Diphyllobothriidae</taxon>
        <taxon>Schistocephalus</taxon>
    </lineage>
</organism>
<dbReference type="AlphaFoldDB" id="A0A0X3Q4K7"/>
<protein>
    <recommendedName>
        <fullName evidence="2">RRM domain-containing protein</fullName>
    </recommendedName>
</protein>
<feature type="non-terminal residue" evidence="1">
    <location>
        <position position="1"/>
    </location>
</feature>
<evidence type="ECO:0000313" key="1">
    <source>
        <dbReference type="EMBL" id="JAP55652.1"/>
    </source>
</evidence>
<dbReference type="InterPro" id="IPR035979">
    <property type="entry name" value="RBD_domain_sf"/>
</dbReference>
<sequence length="299" mass="34067">FMKGDRPAEIQNRTGDGYKVYDLPPPLAWYLVFAVHFLYVKMNVGNLHLKIVVEGLPVISKAHIYDYEAWLIPYGRVKGIYIYPGRLVIEFYEGRSAATAASKENGAVFQGHTVSVSRMKPWHNKILGELIEWIDPDAFYDDTPDAKCIPIDPCPSFSASGDPVESGDCPSIASKIALMKIMAQLRYLNTSQLHAVFEITHARRVTLDSRVDPSLLTAETEPWLTPLARKLLKTLPALNKRRKRDRTAPRETRFRIKRDHVREVVENCKVAWLENINTELRECDKSLFEVVNQKEPSTS</sequence>
<dbReference type="EMBL" id="GEEE01007573">
    <property type="protein sequence ID" value="JAP55652.1"/>
    <property type="molecule type" value="Transcribed_RNA"/>
</dbReference>
<evidence type="ECO:0008006" key="2">
    <source>
        <dbReference type="Google" id="ProtNLM"/>
    </source>
</evidence>
<gene>
    <name evidence="1" type="ORF">TR82720</name>
</gene>
<proteinExistence type="predicted"/>
<reference evidence="1" key="1">
    <citation type="submission" date="2016-01" db="EMBL/GenBank/DDBJ databases">
        <title>Reference transcriptome for the parasite Schistocephalus solidus: insights into the molecular evolution of parasitism.</title>
        <authorList>
            <person name="Hebert F.O."/>
            <person name="Grambauer S."/>
            <person name="Barber I."/>
            <person name="Landry C.R."/>
            <person name="Aubin-Horth N."/>
        </authorList>
    </citation>
    <scope>NUCLEOTIDE SEQUENCE</scope>
</reference>
<dbReference type="GO" id="GO:0003676">
    <property type="term" value="F:nucleic acid binding"/>
    <property type="evidence" value="ECO:0007669"/>
    <property type="project" value="InterPro"/>
</dbReference>
<accession>A0A0X3Q4K7</accession>